<name>A0A1H6TFT0_9LACT</name>
<sequence>MQENQISPSEWEIMRVVWTNHPISSREINDILKEKKEWKLTTTKTLIGRLVKKGMLSTEKQGRKFEYSPLVTEKESIDESIDDLLDQMCNTKVGRSIETILEKRTLSKTELEQLSELIKKKKETAPNKIYCTCTPGQCGCVV</sequence>
<accession>A0A1H6TFT0</accession>
<evidence type="ECO:0000256" key="1">
    <source>
        <dbReference type="ARBA" id="ARBA00011046"/>
    </source>
</evidence>
<dbReference type="OrthoDB" id="1849040at2"/>
<dbReference type="AlphaFoldDB" id="A0A1H6TFT0"/>
<evidence type="ECO:0000256" key="3">
    <source>
        <dbReference type="ARBA" id="ARBA00023125"/>
    </source>
</evidence>
<dbReference type="InterPro" id="IPR014071">
    <property type="entry name" value="Cu_transp_CopY/TcrY"/>
</dbReference>
<dbReference type="EMBL" id="FNYW01000020">
    <property type="protein sequence ID" value="SEI78943.1"/>
    <property type="molecule type" value="Genomic_DNA"/>
</dbReference>
<dbReference type="GO" id="GO:0003677">
    <property type="term" value="F:DNA binding"/>
    <property type="evidence" value="ECO:0007669"/>
    <property type="project" value="UniProtKB-KW"/>
</dbReference>
<dbReference type="InterPro" id="IPR036390">
    <property type="entry name" value="WH_DNA-bd_sf"/>
</dbReference>
<evidence type="ECO:0000313" key="5">
    <source>
        <dbReference type="EMBL" id="SEI78943.1"/>
    </source>
</evidence>
<comment type="similarity">
    <text evidence="1">Belongs to the BlaI transcriptional regulatory family.</text>
</comment>
<protein>
    <submittedName>
        <fullName evidence="5">Copper transport repressor, CopY/TcrY family</fullName>
    </submittedName>
</protein>
<dbReference type="InterPro" id="IPR005650">
    <property type="entry name" value="BlaI_family"/>
</dbReference>
<reference evidence="6" key="1">
    <citation type="submission" date="2016-10" db="EMBL/GenBank/DDBJ databases">
        <authorList>
            <person name="Varghese N."/>
            <person name="Submissions S."/>
        </authorList>
    </citation>
    <scope>NUCLEOTIDE SEQUENCE [LARGE SCALE GENOMIC DNA]</scope>
    <source>
        <strain evidence="6">DSM 25751</strain>
    </source>
</reference>
<proteinExistence type="inferred from homology"/>
<dbReference type="PIRSF" id="PIRSF019455">
    <property type="entry name" value="CopR_AtkY"/>
    <property type="match status" value="1"/>
</dbReference>
<keyword evidence="3" id="KW-0238">DNA-binding</keyword>
<keyword evidence="2" id="KW-0805">Transcription regulation</keyword>
<dbReference type="Gene3D" id="1.10.10.10">
    <property type="entry name" value="Winged helix-like DNA-binding domain superfamily/Winged helix DNA-binding domain"/>
    <property type="match status" value="1"/>
</dbReference>
<dbReference type="GO" id="GO:0045892">
    <property type="term" value="P:negative regulation of DNA-templated transcription"/>
    <property type="evidence" value="ECO:0007669"/>
    <property type="project" value="InterPro"/>
</dbReference>
<keyword evidence="6" id="KW-1185">Reference proteome</keyword>
<dbReference type="RefSeq" id="WP_091634817.1">
    <property type="nucleotide sequence ID" value="NZ_FNYW01000020.1"/>
</dbReference>
<evidence type="ECO:0000256" key="4">
    <source>
        <dbReference type="ARBA" id="ARBA00023163"/>
    </source>
</evidence>
<dbReference type="Pfam" id="PF03965">
    <property type="entry name" value="Penicillinase_R"/>
    <property type="match status" value="1"/>
</dbReference>
<evidence type="ECO:0000313" key="6">
    <source>
        <dbReference type="Proteomes" id="UP000198564"/>
    </source>
</evidence>
<dbReference type="STRING" id="1130080.SAMN04488113_12028"/>
<dbReference type="InterPro" id="IPR036388">
    <property type="entry name" value="WH-like_DNA-bd_sf"/>
</dbReference>
<dbReference type="SUPFAM" id="SSF46785">
    <property type="entry name" value="Winged helix' DNA-binding domain"/>
    <property type="match status" value="1"/>
</dbReference>
<dbReference type="Proteomes" id="UP000198564">
    <property type="component" value="Unassembled WGS sequence"/>
</dbReference>
<gene>
    <name evidence="5" type="ORF">SAMN04488113_12028</name>
</gene>
<organism evidence="5 6">
    <name type="scientific">Alkalibacterium gilvum</name>
    <dbReference type="NCBI Taxonomy" id="1130080"/>
    <lineage>
        <taxon>Bacteria</taxon>
        <taxon>Bacillati</taxon>
        <taxon>Bacillota</taxon>
        <taxon>Bacilli</taxon>
        <taxon>Lactobacillales</taxon>
        <taxon>Carnobacteriaceae</taxon>
        <taxon>Alkalibacterium</taxon>
    </lineage>
</organism>
<evidence type="ECO:0000256" key="2">
    <source>
        <dbReference type="ARBA" id="ARBA00023015"/>
    </source>
</evidence>
<keyword evidence="4" id="KW-0804">Transcription</keyword>
<dbReference type="NCBIfam" id="TIGR02698">
    <property type="entry name" value="CopY_TcrY"/>
    <property type="match status" value="1"/>
</dbReference>